<feature type="coiled-coil region" evidence="1">
    <location>
        <begin position="873"/>
        <end position="947"/>
    </location>
</feature>
<dbReference type="PANTHER" id="PTHR22545:SF0">
    <property type="entry name" value="CENTROSOMAL PROTEIN OF 95 KDA"/>
    <property type="match status" value="1"/>
</dbReference>
<feature type="compositionally biased region" description="Basic and acidic residues" evidence="2">
    <location>
        <begin position="542"/>
        <end position="565"/>
    </location>
</feature>
<dbReference type="Pfam" id="PF19016">
    <property type="entry name" value="DUF5745"/>
    <property type="match status" value="1"/>
</dbReference>
<dbReference type="Proteomes" id="UP000515159">
    <property type="component" value="Chromosome 10"/>
</dbReference>
<gene>
    <name evidence="5" type="primary">CEP95</name>
</gene>
<evidence type="ECO:0000256" key="1">
    <source>
        <dbReference type="SAM" id="Coils"/>
    </source>
</evidence>
<dbReference type="FunCoup" id="A0A6P8SNV4">
    <property type="interactions" value="794"/>
</dbReference>
<feature type="region of interest" description="Disordered" evidence="2">
    <location>
        <begin position="445"/>
        <end position="487"/>
    </location>
</feature>
<evidence type="ECO:0000313" key="5">
    <source>
        <dbReference type="RefSeq" id="XP_033817963.1"/>
    </source>
</evidence>
<feature type="region of interest" description="Disordered" evidence="2">
    <location>
        <begin position="542"/>
        <end position="638"/>
    </location>
</feature>
<evidence type="ECO:0000256" key="2">
    <source>
        <dbReference type="SAM" id="MobiDB-lite"/>
    </source>
</evidence>
<dbReference type="PANTHER" id="PTHR22545">
    <property type="entry name" value="CENTROSOMAL PROTEIN OF 95 KDA"/>
    <property type="match status" value="1"/>
</dbReference>
<feature type="compositionally biased region" description="Basic and acidic residues" evidence="2">
    <location>
        <begin position="323"/>
        <end position="332"/>
    </location>
</feature>
<evidence type="ECO:0000259" key="3">
    <source>
        <dbReference type="Pfam" id="PF19016"/>
    </source>
</evidence>
<dbReference type="RefSeq" id="XP_033817963.1">
    <property type="nucleotide sequence ID" value="XM_033962072.1"/>
</dbReference>
<feature type="domain" description="DUF5745" evidence="3">
    <location>
        <begin position="80"/>
        <end position="135"/>
    </location>
</feature>
<feature type="compositionally biased region" description="Basic residues" evidence="2">
    <location>
        <begin position="566"/>
        <end position="583"/>
    </location>
</feature>
<dbReference type="InterPro" id="IPR044039">
    <property type="entry name" value="DUF5745"/>
</dbReference>
<feature type="region of interest" description="Disordered" evidence="2">
    <location>
        <begin position="146"/>
        <end position="203"/>
    </location>
</feature>
<accession>A0A6P8SNV4</accession>
<dbReference type="InParanoid" id="A0A6P8SNV4"/>
<feature type="region of interest" description="Disordered" evidence="2">
    <location>
        <begin position="305"/>
        <end position="338"/>
    </location>
</feature>
<feature type="compositionally biased region" description="Acidic residues" evidence="2">
    <location>
        <begin position="445"/>
        <end position="454"/>
    </location>
</feature>
<organism evidence="4 5">
    <name type="scientific">Geotrypetes seraphini</name>
    <name type="common">Gaboon caecilian</name>
    <name type="synonym">Caecilia seraphini</name>
    <dbReference type="NCBI Taxonomy" id="260995"/>
    <lineage>
        <taxon>Eukaryota</taxon>
        <taxon>Metazoa</taxon>
        <taxon>Chordata</taxon>
        <taxon>Craniata</taxon>
        <taxon>Vertebrata</taxon>
        <taxon>Euteleostomi</taxon>
        <taxon>Amphibia</taxon>
        <taxon>Gymnophiona</taxon>
        <taxon>Geotrypetes</taxon>
    </lineage>
</organism>
<dbReference type="OrthoDB" id="545730at2759"/>
<dbReference type="GO" id="GO:0005813">
    <property type="term" value="C:centrosome"/>
    <property type="evidence" value="ECO:0007669"/>
    <property type="project" value="InterPro"/>
</dbReference>
<keyword evidence="1" id="KW-0175">Coiled coil</keyword>
<feature type="coiled-coil region" evidence="1">
    <location>
        <begin position="515"/>
        <end position="542"/>
    </location>
</feature>
<dbReference type="KEGG" id="gsh:117368426"/>
<reference evidence="5" key="1">
    <citation type="submission" date="2025-08" db="UniProtKB">
        <authorList>
            <consortium name="RefSeq"/>
        </authorList>
    </citation>
    <scope>IDENTIFICATION</scope>
</reference>
<evidence type="ECO:0000313" key="4">
    <source>
        <dbReference type="Proteomes" id="UP000515159"/>
    </source>
</evidence>
<dbReference type="Gene3D" id="1.10.418.10">
    <property type="entry name" value="Calponin-like domain"/>
    <property type="match status" value="1"/>
</dbReference>
<sequence length="979" mass="113326">MHYLLGRFLNVQSGWEAFGSLIRFQNCGMGTEEKVWVDVANDLLSKCHIHRRIKKLSECDALMFVVLYEAILGENVPDFIPVSSCQEDDAHNVQAVIDSLALDYLQVSLSHITGENIVKGHKESIKNLLEIFDGLLEYLTEQISEASSRTGDDAKSQSKGAAWRPLLEESPYPPKVSVPDPGALSVVGSSAQSSEIRTPSSEVEGSECTAELIRLGDTAHTFLLRKSVPEFAKAGELQREKSPNATWVKEPENVHVTSDVLGQVSSRREATGRKNGLADQFLSQEMLSDSLRYSAKKLGEPIRSAIPLQPPYQPLEFRPTPRTGREEEEHGGSNRTRLSQMRCQETAGAAAISHITEPVRSVPETRFANMTGFSTFEDDLPAGDEKLVSTENRNIQQTIGLPEELPDTAKVTERSSGAAFKKVAFRTLPDGKFLTLRTDIAEKDEWESVSEEEEEKKKEDSVPLQQSTVWHLSEMTPSRRQSDSEACSQQWEENIAALFADEPLSRRRAHYLMSEQELREKSENLSQRLQELDLMLKRALGEKSQVDESRDEDKLSQHSDSFMEYRRKRYQPVTPHRKSHQSRARSLSSSPPPASRYTHHTQFEDALNKDVRDQKGRIHREKQKELDQQRTKTQVVSRDYDEKLRHYRDTERVQLSKLQTILHKTEREFKESIFKESAKPSQPGKVFSQRVAARSARGGQRMPSRPLVRSKKVTSMKIKDNDLLPLLLEEFPYLYISPHTLNEMWKHQLTQMEQLTKSASEEDRNRTKLLSEVETAQKKHDLLIKIIKKEQGHNQRLKEFKERILQQKSMQNKFRERRQQTVRAKKYYEDYHVQLRAKMMRARTREERMFKNLFAEGLEIQKQRLREMKLYATEKHEAQKKRFEDELQSMENYYKDQFSMLAEAVSQERQEIHTREKAQAKTLQKLRKELRAKMEKEIRELQFLITRNNDDTFYSELEAERLKRKVQMASFYHSKDPIS</sequence>
<dbReference type="InterPro" id="IPR026619">
    <property type="entry name" value="CEP95"/>
</dbReference>
<dbReference type="CTD" id="90799"/>
<dbReference type="InterPro" id="IPR036872">
    <property type="entry name" value="CH_dom_sf"/>
</dbReference>
<feature type="compositionally biased region" description="Polar residues" evidence="2">
    <location>
        <begin position="463"/>
        <end position="487"/>
    </location>
</feature>
<feature type="compositionally biased region" description="Polar residues" evidence="2">
    <location>
        <begin position="187"/>
        <end position="203"/>
    </location>
</feature>
<dbReference type="GeneID" id="117368426"/>
<proteinExistence type="predicted"/>
<name>A0A6P8SNV4_GEOSA</name>
<dbReference type="GO" id="GO:0000922">
    <property type="term" value="C:spindle pole"/>
    <property type="evidence" value="ECO:0007669"/>
    <property type="project" value="InterPro"/>
</dbReference>
<keyword evidence="4" id="KW-1185">Reference proteome</keyword>
<feature type="compositionally biased region" description="Basic and acidic residues" evidence="2">
    <location>
        <begin position="601"/>
        <end position="630"/>
    </location>
</feature>
<protein>
    <submittedName>
        <fullName evidence="5">Centrosomal protein of 95 kDa isoform X1</fullName>
    </submittedName>
</protein>
<dbReference type="AlphaFoldDB" id="A0A6P8SNV4"/>